<gene>
    <name evidence="2" type="ORF">WA026_019502</name>
</gene>
<dbReference type="AlphaFoldDB" id="A0AAW1TX51"/>
<dbReference type="Proteomes" id="UP001431783">
    <property type="component" value="Unassembled WGS sequence"/>
</dbReference>
<sequence>MTYDNITSGFKATGLYPLNVDAIPETAFAPSMLTERRISESNSNDCVVPSEVINTNVRSQVNSTGSDTNIETYTDSRQSSPILNLYLHKLIDAEKSLPLSPVAPDLRIFSSFSPIECSTPTRIIINNQDCVENLSGPSGSQITRRLVEYSDNTEDEQCNTECDIENVNPNNDTFTKSDGEDTEDDQPLAKIARNMKTDFQQFMPTPEYGVVKSSPRKKALNYRGQRVTKDLFNTDKEQNKKKSRNTKKERKLPKKPTNKRRNGRLNQNQLKIKNSGTVLLVKRRGLQI</sequence>
<name>A0AAW1TX51_9CUCU</name>
<feature type="compositionally biased region" description="Basic residues" evidence="1">
    <location>
        <begin position="241"/>
        <end position="263"/>
    </location>
</feature>
<feature type="region of interest" description="Disordered" evidence="1">
    <location>
        <begin position="165"/>
        <end position="185"/>
    </location>
</feature>
<comment type="caution">
    <text evidence="2">The sequence shown here is derived from an EMBL/GenBank/DDBJ whole genome shotgun (WGS) entry which is preliminary data.</text>
</comment>
<feature type="region of interest" description="Disordered" evidence="1">
    <location>
        <begin position="229"/>
        <end position="268"/>
    </location>
</feature>
<protein>
    <submittedName>
        <fullName evidence="2">Uncharacterized protein</fullName>
    </submittedName>
</protein>
<evidence type="ECO:0000313" key="2">
    <source>
        <dbReference type="EMBL" id="KAK9872721.1"/>
    </source>
</evidence>
<accession>A0AAW1TX51</accession>
<dbReference type="EMBL" id="JARQZJ010000013">
    <property type="protein sequence ID" value="KAK9872721.1"/>
    <property type="molecule type" value="Genomic_DNA"/>
</dbReference>
<feature type="compositionally biased region" description="Basic and acidic residues" evidence="1">
    <location>
        <begin position="229"/>
        <end position="240"/>
    </location>
</feature>
<organism evidence="2 3">
    <name type="scientific">Henosepilachna vigintioctopunctata</name>
    <dbReference type="NCBI Taxonomy" id="420089"/>
    <lineage>
        <taxon>Eukaryota</taxon>
        <taxon>Metazoa</taxon>
        <taxon>Ecdysozoa</taxon>
        <taxon>Arthropoda</taxon>
        <taxon>Hexapoda</taxon>
        <taxon>Insecta</taxon>
        <taxon>Pterygota</taxon>
        <taxon>Neoptera</taxon>
        <taxon>Endopterygota</taxon>
        <taxon>Coleoptera</taxon>
        <taxon>Polyphaga</taxon>
        <taxon>Cucujiformia</taxon>
        <taxon>Coccinelloidea</taxon>
        <taxon>Coccinellidae</taxon>
        <taxon>Epilachninae</taxon>
        <taxon>Epilachnini</taxon>
        <taxon>Henosepilachna</taxon>
    </lineage>
</organism>
<evidence type="ECO:0000313" key="3">
    <source>
        <dbReference type="Proteomes" id="UP001431783"/>
    </source>
</evidence>
<reference evidence="2 3" key="1">
    <citation type="submission" date="2023-03" db="EMBL/GenBank/DDBJ databases">
        <title>Genome insight into feeding habits of ladybird beetles.</title>
        <authorList>
            <person name="Li H.-S."/>
            <person name="Huang Y.-H."/>
            <person name="Pang H."/>
        </authorList>
    </citation>
    <scope>NUCLEOTIDE SEQUENCE [LARGE SCALE GENOMIC DNA]</scope>
    <source>
        <strain evidence="2">SYSU_2023b</strain>
        <tissue evidence="2">Whole body</tissue>
    </source>
</reference>
<evidence type="ECO:0000256" key="1">
    <source>
        <dbReference type="SAM" id="MobiDB-lite"/>
    </source>
</evidence>
<feature type="compositionally biased region" description="Polar residues" evidence="1">
    <location>
        <begin position="167"/>
        <end position="176"/>
    </location>
</feature>
<proteinExistence type="predicted"/>
<keyword evidence="3" id="KW-1185">Reference proteome</keyword>